<dbReference type="AlphaFoldDB" id="D1NV37"/>
<sequence length="47" mass="5036">MIDLSFVHMLLLFSVILISVTATVGTSRRCAAHGVSTEINNPLPPGR</sequence>
<dbReference type="EMBL" id="ABXB03000003">
    <property type="protein sequence ID" value="EFA22689.1"/>
    <property type="molecule type" value="Genomic_DNA"/>
</dbReference>
<gene>
    <name evidence="1" type="ORF">BIFGAL_03720</name>
</gene>
<organism evidence="1 2">
    <name type="scientific">Bifidobacterium gallicum DSM 20093 = LMG 11596</name>
    <dbReference type="NCBI Taxonomy" id="561180"/>
    <lineage>
        <taxon>Bacteria</taxon>
        <taxon>Bacillati</taxon>
        <taxon>Actinomycetota</taxon>
        <taxon>Actinomycetes</taxon>
        <taxon>Bifidobacteriales</taxon>
        <taxon>Bifidobacteriaceae</taxon>
        <taxon>Bifidobacterium</taxon>
    </lineage>
</organism>
<dbReference type="Proteomes" id="UP000003656">
    <property type="component" value="Unassembled WGS sequence"/>
</dbReference>
<protein>
    <submittedName>
        <fullName evidence="1">Uncharacterized protein</fullName>
    </submittedName>
</protein>
<evidence type="ECO:0000313" key="2">
    <source>
        <dbReference type="Proteomes" id="UP000003656"/>
    </source>
</evidence>
<accession>D1NV37</accession>
<reference evidence="1 2" key="1">
    <citation type="submission" date="2009-11" db="EMBL/GenBank/DDBJ databases">
        <authorList>
            <person name="Weinstock G."/>
            <person name="Sodergren E."/>
            <person name="Clifton S."/>
            <person name="Fulton L."/>
            <person name="Fulton B."/>
            <person name="Courtney L."/>
            <person name="Fronick C."/>
            <person name="Harrison M."/>
            <person name="Strong C."/>
            <person name="Farmer C."/>
            <person name="Delahaunty K."/>
            <person name="Markovic C."/>
            <person name="Hall O."/>
            <person name="Minx P."/>
            <person name="Tomlinson C."/>
            <person name="Mitreva M."/>
            <person name="Nelson J."/>
            <person name="Hou S."/>
            <person name="Wollam A."/>
            <person name="Pepin K.H."/>
            <person name="Johnson M."/>
            <person name="Bhonagiri V."/>
            <person name="Nash W.E."/>
            <person name="Warren W."/>
            <person name="Chinwalla A."/>
            <person name="Mardis E.R."/>
            <person name="Wilson R.K."/>
        </authorList>
    </citation>
    <scope>NUCLEOTIDE SEQUENCE [LARGE SCALE GENOMIC DNA]</scope>
    <source>
        <strain evidence="1 2">DSM 20093</strain>
    </source>
</reference>
<dbReference type="STRING" id="561180.BIFGAL_03720"/>
<evidence type="ECO:0000313" key="1">
    <source>
        <dbReference type="EMBL" id="EFA22689.1"/>
    </source>
</evidence>
<proteinExistence type="predicted"/>
<name>D1NV37_9BIFI</name>
<comment type="caution">
    <text evidence="1">The sequence shown here is derived from an EMBL/GenBank/DDBJ whole genome shotgun (WGS) entry which is preliminary data.</text>
</comment>